<evidence type="ECO:0000313" key="1">
    <source>
        <dbReference type="EMBL" id="KOO31795.1"/>
    </source>
</evidence>
<dbReference type="EMBL" id="JWZX01001930">
    <property type="protein sequence ID" value="KOO31795.1"/>
    <property type="molecule type" value="Genomic_DNA"/>
</dbReference>
<gene>
    <name evidence="1" type="ORF">Ctob_015586</name>
</gene>
<organism evidence="1 2">
    <name type="scientific">Chrysochromulina tobinii</name>
    <dbReference type="NCBI Taxonomy" id="1460289"/>
    <lineage>
        <taxon>Eukaryota</taxon>
        <taxon>Haptista</taxon>
        <taxon>Haptophyta</taxon>
        <taxon>Prymnesiophyceae</taxon>
        <taxon>Prymnesiales</taxon>
        <taxon>Chrysochromulinaceae</taxon>
        <taxon>Chrysochromulina</taxon>
    </lineage>
</organism>
<proteinExistence type="predicted"/>
<keyword evidence="2" id="KW-1185">Reference proteome</keyword>
<dbReference type="AlphaFoldDB" id="A0A0M0JZ10"/>
<evidence type="ECO:0000313" key="2">
    <source>
        <dbReference type="Proteomes" id="UP000037460"/>
    </source>
</evidence>
<dbReference type="Proteomes" id="UP000037460">
    <property type="component" value="Unassembled WGS sequence"/>
</dbReference>
<name>A0A0M0JZ10_9EUKA</name>
<protein>
    <submittedName>
        <fullName evidence="1">Uncharacterized protein</fullName>
    </submittedName>
</protein>
<accession>A0A0M0JZ10</accession>
<sequence length="592" mass="64962">MRRQDGGEMHPEDGRLTAEGYMALFNSIRVDEAAQYACDWDARLVDYPVVLIPRRDAYNPFHGHETLLALWSTYLARGLDPCDTGVLLSDYFDDRSGSVSSGASSRSPMFELIARVFAPVRGVERVADVGARLCATCYRRLIVAIDPIDNFEIPYYQEDGHKGSLSPCGHSPWLMGFARFSLAGFGLEHGARPERAVPHVTLLARRPYQREVWNPEPFDTMRVMANRQELGHAIALLCRSIPSPDGPSAAAETRRCTASLEVDMATLPVHEQVGIASATDVLIGTHGAPFTWMIYMPSHAYVLEMISKTSSLDGPAFCFLTYKATADGSDGCVELIELTKRQRGLVNGGIEFLGHKIKPLIDGKPDPSAKTWVLAFSEEEAVAAWDDINFGEPCIGIFADGVQVLTRYKRVVCKGLSGLPKSGKEVELLISELAPEKPLRSISFVGSDPPTVNDYNCLIVGPSKLDKEVPPTVGTIASTSNDDVYDAFLARKNGYLVREADKLLNQMVADVGKGLQPIISTGQKHCVIAYKNALMRRVFVHESMGKFIAKARADGSVELHVVRGEVDPASEFAKMGKLVFELFYRADLDSLG</sequence>
<reference evidence="2" key="1">
    <citation type="journal article" date="2015" name="PLoS Genet.">
        <title>Genome Sequence and Transcriptome Analyses of Chrysochromulina tobin: Metabolic Tools for Enhanced Algal Fitness in the Prominent Order Prymnesiales (Haptophyceae).</title>
        <authorList>
            <person name="Hovde B.T."/>
            <person name="Deodato C.R."/>
            <person name="Hunsperger H.M."/>
            <person name="Ryken S.A."/>
            <person name="Yost W."/>
            <person name="Jha R.K."/>
            <person name="Patterson J."/>
            <person name="Monnat R.J. Jr."/>
            <person name="Barlow S.B."/>
            <person name="Starkenburg S.R."/>
            <person name="Cattolico R.A."/>
        </authorList>
    </citation>
    <scope>NUCLEOTIDE SEQUENCE</scope>
    <source>
        <strain evidence="2">CCMP291</strain>
    </source>
</reference>
<comment type="caution">
    <text evidence="1">The sequence shown here is derived from an EMBL/GenBank/DDBJ whole genome shotgun (WGS) entry which is preliminary data.</text>
</comment>
<dbReference type="OrthoDB" id="10256443at2759"/>